<dbReference type="EMBL" id="CP059732">
    <property type="protein sequence ID" value="QMW03570.1"/>
    <property type="molecule type" value="Genomic_DNA"/>
</dbReference>
<dbReference type="InterPro" id="IPR051332">
    <property type="entry name" value="Fosfomycin_Res_Enzymes"/>
</dbReference>
<dbReference type="Pfam" id="PF00903">
    <property type="entry name" value="Glyoxalase"/>
    <property type="match status" value="1"/>
</dbReference>
<dbReference type="CDD" id="cd06587">
    <property type="entry name" value="VOC"/>
    <property type="match status" value="1"/>
</dbReference>
<proteinExistence type="predicted"/>
<name>A0A7G5GXH8_9BACT</name>
<evidence type="ECO:0000313" key="2">
    <source>
        <dbReference type="EMBL" id="QMW03570.1"/>
    </source>
</evidence>
<sequence>MALKHLNLAVPDVAQTVSFFEKYFGFHTDEVKGDNVIAILEDNDGFILSISNFKKDVIPQYPADFHVGFVQKTPEQVMEIYQTMKADGIDVGKEPHNYGGRGTYSFYVTAPGNFLIEVLCVI</sequence>
<dbReference type="KEGG" id="sfol:H3H32_00955"/>
<organism evidence="2 3">
    <name type="scientific">Spirosoma foliorum</name>
    <dbReference type="NCBI Taxonomy" id="2710596"/>
    <lineage>
        <taxon>Bacteria</taxon>
        <taxon>Pseudomonadati</taxon>
        <taxon>Bacteroidota</taxon>
        <taxon>Cytophagia</taxon>
        <taxon>Cytophagales</taxon>
        <taxon>Cytophagaceae</taxon>
        <taxon>Spirosoma</taxon>
    </lineage>
</organism>
<reference evidence="2 3" key="1">
    <citation type="submission" date="2020-07" db="EMBL/GenBank/DDBJ databases">
        <title>Spirosoma foliorum sp. nov., isolated from the leaves on the Nejang mountain Korea, Republic of.</title>
        <authorList>
            <person name="Ho H."/>
            <person name="Lee Y.-J."/>
            <person name="Nurcahyanto D.-A."/>
            <person name="Kim S.-G."/>
        </authorList>
    </citation>
    <scope>NUCLEOTIDE SEQUENCE [LARGE SCALE GENOMIC DNA]</scope>
    <source>
        <strain evidence="2 3">PL0136</strain>
    </source>
</reference>
<keyword evidence="3" id="KW-1185">Reference proteome</keyword>
<dbReference type="PANTHER" id="PTHR36113:SF3">
    <property type="entry name" value="SLL5075 PROTEIN"/>
    <property type="match status" value="1"/>
</dbReference>
<dbReference type="Proteomes" id="UP000515369">
    <property type="component" value="Chromosome"/>
</dbReference>
<dbReference type="InterPro" id="IPR029068">
    <property type="entry name" value="Glyas_Bleomycin-R_OHBP_Dase"/>
</dbReference>
<evidence type="ECO:0000313" key="3">
    <source>
        <dbReference type="Proteomes" id="UP000515369"/>
    </source>
</evidence>
<feature type="domain" description="VOC" evidence="1">
    <location>
        <begin position="2"/>
        <end position="121"/>
    </location>
</feature>
<gene>
    <name evidence="2" type="ORF">H3H32_00955</name>
</gene>
<protein>
    <submittedName>
        <fullName evidence="2">VOC family protein</fullName>
    </submittedName>
</protein>
<dbReference type="SUPFAM" id="SSF54593">
    <property type="entry name" value="Glyoxalase/Bleomycin resistance protein/Dihydroxybiphenyl dioxygenase"/>
    <property type="match status" value="1"/>
</dbReference>
<dbReference type="Gene3D" id="3.10.180.10">
    <property type="entry name" value="2,3-Dihydroxybiphenyl 1,2-Dioxygenase, domain 1"/>
    <property type="match status" value="1"/>
</dbReference>
<dbReference type="AlphaFoldDB" id="A0A7G5GXH8"/>
<dbReference type="PANTHER" id="PTHR36113">
    <property type="entry name" value="LYASE, PUTATIVE-RELATED-RELATED"/>
    <property type="match status" value="1"/>
</dbReference>
<dbReference type="PROSITE" id="PS51819">
    <property type="entry name" value="VOC"/>
    <property type="match status" value="1"/>
</dbReference>
<dbReference type="RefSeq" id="WP_182460827.1">
    <property type="nucleotide sequence ID" value="NZ_CP059732.1"/>
</dbReference>
<evidence type="ECO:0000259" key="1">
    <source>
        <dbReference type="PROSITE" id="PS51819"/>
    </source>
</evidence>
<accession>A0A7G5GXH8</accession>
<dbReference type="InterPro" id="IPR004360">
    <property type="entry name" value="Glyas_Fos-R_dOase_dom"/>
</dbReference>
<dbReference type="InterPro" id="IPR037523">
    <property type="entry name" value="VOC_core"/>
</dbReference>